<evidence type="ECO:0000256" key="4">
    <source>
        <dbReference type="ARBA" id="ARBA00023054"/>
    </source>
</evidence>
<evidence type="ECO:0000313" key="11">
    <source>
        <dbReference type="Proteomes" id="UP000646548"/>
    </source>
</evidence>
<dbReference type="Gene3D" id="1.20.1060.20">
    <property type="match status" value="1"/>
</dbReference>
<dbReference type="Pfam" id="PF26199">
    <property type="entry name" value="Ig_SMCHD1_8th"/>
    <property type="match status" value="1"/>
</dbReference>
<dbReference type="GO" id="GO:0051276">
    <property type="term" value="P:chromosome organization"/>
    <property type="evidence" value="ECO:0007669"/>
    <property type="project" value="InterPro"/>
</dbReference>
<dbReference type="InterPro" id="IPR001073">
    <property type="entry name" value="C1q_dom"/>
</dbReference>
<reference evidence="10" key="1">
    <citation type="journal article" name="BMC Genomics">
        <title>Long-read sequencing and de novo genome assembly of marine medaka (Oryzias melastigma).</title>
        <authorList>
            <person name="Liang P."/>
            <person name="Saqib H.S.A."/>
            <person name="Ni X."/>
            <person name="Shen Y."/>
        </authorList>
    </citation>
    <scope>NUCLEOTIDE SEQUENCE</scope>
    <source>
        <strain evidence="10">Bigg-433</strain>
    </source>
</reference>
<feature type="domain" description="EMI" evidence="9">
    <location>
        <begin position="453"/>
        <end position="530"/>
    </location>
</feature>
<evidence type="ECO:0000256" key="1">
    <source>
        <dbReference type="ARBA" id="ARBA00004286"/>
    </source>
</evidence>
<evidence type="ECO:0000259" key="8">
    <source>
        <dbReference type="PROSITE" id="PS50871"/>
    </source>
</evidence>
<dbReference type="InterPro" id="IPR008983">
    <property type="entry name" value="Tumour_necrosis_fac-like_dom"/>
</dbReference>
<evidence type="ECO:0000259" key="9">
    <source>
        <dbReference type="PROSITE" id="PS51041"/>
    </source>
</evidence>
<name>A0A834L119_ORYME</name>
<keyword evidence="5" id="KW-1015">Disulfide bond</keyword>
<dbReference type="InterPro" id="IPR058616">
    <property type="entry name" value="Ig_SMCHD1_8th"/>
</dbReference>
<evidence type="ECO:0000256" key="5">
    <source>
        <dbReference type="ARBA" id="ARBA00023157"/>
    </source>
</evidence>
<dbReference type="Proteomes" id="UP000646548">
    <property type="component" value="Unassembled WGS sequence"/>
</dbReference>
<evidence type="ECO:0000256" key="3">
    <source>
        <dbReference type="ARBA" id="ARBA00022729"/>
    </source>
</evidence>
<dbReference type="SMART" id="SM00968">
    <property type="entry name" value="SMC_hinge"/>
    <property type="match status" value="1"/>
</dbReference>
<gene>
    <name evidence="10" type="ORF">FQA47_024861</name>
</gene>
<comment type="caution">
    <text evidence="10">The sequence shown here is derived from an EMBL/GenBank/DDBJ whole genome shotgun (WGS) entry which is preliminary data.</text>
</comment>
<dbReference type="EMBL" id="WKFB01000052">
    <property type="protein sequence ID" value="KAF6737694.1"/>
    <property type="molecule type" value="Genomic_DNA"/>
</dbReference>
<keyword evidence="2" id="KW-0158">Chromosome</keyword>
<protein>
    <submittedName>
        <fullName evidence="10">EMILIN-2</fullName>
    </submittedName>
</protein>
<feature type="coiled-coil region" evidence="6">
    <location>
        <begin position="824"/>
        <end position="895"/>
    </location>
</feature>
<dbReference type="SMART" id="SM00110">
    <property type="entry name" value="C1Q"/>
    <property type="match status" value="1"/>
</dbReference>
<feature type="region of interest" description="Disordered" evidence="7">
    <location>
        <begin position="334"/>
        <end position="354"/>
    </location>
</feature>
<dbReference type="InterPro" id="IPR036277">
    <property type="entry name" value="SMC_hinge_sf"/>
</dbReference>
<feature type="compositionally biased region" description="Polar residues" evidence="7">
    <location>
        <begin position="1082"/>
        <end position="1095"/>
    </location>
</feature>
<dbReference type="GO" id="GO:0005524">
    <property type="term" value="F:ATP binding"/>
    <property type="evidence" value="ECO:0007669"/>
    <property type="project" value="InterPro"/>
</dbReference>
<dbReference type="GO" id="GO:0005694">
    <property type="term" value="C:chromosome"/>
    <property type="evidence" value="ECO:0007669"/>
    <property type="project" value="UniProtKB-SubCell"/>
</dbReference>
<feature type="compositionally biased region" description="Low complexity" evidence="7">
    <location>
        <begin position="1096"/>
        <end position="1109"/>
    </location>
</feature>
<dbReference type="InterPro" id="IPR010935">
    <property type="entry name" value="SMC_hinge"/>
</dbReference>
<dbReference type="Pfam" id="PF06470">
    <property type="entry name" value="SMC_hinge"/>
    <property type="match status" value="1"/>
</dbReference>
<dbReference type="Pfam" id="PF07546">
    <property type="entry name" value="EMI"/>
    <property type="match status" value="1"/>
</dbReference>
<dbReference type="PROSITE" id="PS50871">
    <property type="entry name" value="C1Q"/>
    <property type="match status" value="1"/>
</dbReference>
<feature type="region of interest" description="Disordered" evidence="7">
    <location>
        <begin position="1049"/>
        <end position="1179"/>
    </location>
</feature>
<feature type="region of interest" description="Disordered" evidence="7">
    <location>
        <begin position="543"/>
        <end position="584"/>
    </location>
</feature>
<proteinExistence type="predicted"/>
<feature type="coiled-coil region" evidence="6">
    <location>
        <begin position="767"/>
        <end position="794"/>
    </location>
</feature>
<feature type="domain" description="C1q" evidence="8">
    <location>
        <begin position="1193"/>
        <end position="1339"/>
    </location>
</feature>
<accession>A0A834L119</accession>
<evidence type="ECO:0000313" key="10">
    <source>
        <dbReference type="EMBL" id="KAF6737694.1"/>
    </source>
</evidence>
<evidence type="ECO:0000256" key="6">
    <source>
        <dbReference type="SAM" id="Coils"/>
    </source>
</evidence>
<dbReference type="Gene3D" id="3.30.70.1620">
    <property type="match status" value="1"/>
</dbReference>
<dbReference type="PANTHER" id="PTHR22640">
    <property type="entry name" value="STRUCTURAL MAINTENANCE OF CHROMOSOMES FLEXIBLE HINGE DOMAIN-CONTAINING PROTEIN 1"/>
    <property type="match status" value="1"/>
</dbReference>
<dbReference type="Pfam" id="PF00386">
    <property type="entry name" value="C1q"/>
    <property type="match status" value="1"/>
</dbReference>
<evidence type="ECO:0000256" key="7">
    <source>
        <dbReference type="SAM" id="MobiDB-lite"/>
    </source>
</evidence>
<organism evidence="10 11">
    <name type="scientific">Oryzias melastigma</name>
    <name type="common">Marine medaka</name>
    <dbReference type="NCBI Taxonomy" id="30732"/>
    <lineage>
        <taxon>Eukaryota</taxon>
        <taxon>Metazoa</taxon>
        <taxon>Chordata</taxon>
        <taxon>Craniata</taxon>
        <taxon>Vertebrata</taxon>
        <taxon>Euteleostomi</taxon>
        <taxon>Actinopterygii</taxon>
        <taxon>Neopterygii</taxon>
        <taxon>Teleostei</taxon>
        <taxon>Neoteleostei</taxon>
        <taxon>Acanthomorphata</taxon>
        <taxon>Ovalentaria</taxon>
        <taxon>Atherinomorphae</taxon>
        <taxon>Beloniformes</taxon>
        <taxon>Adrianichthyidae</taxon>
        <taxon>Oryziinae</taxon>
        <taxon>Oryzias</taxon>
    </lineage>
</organism>
<comment type="subcellular location">
    <subcellularLocation>
        <location evidence="1">Chromosome</location>
    </subcellularLocation>
</comment>
<keyword evidence="3" id="KW-0732">Signal</keyword>
<dbReference type="Gene3D" id="2.60.120.40">
    <property type="match status" value="1"/>
</dbReference>
<sequence length="1339" mass="149237">MEKSPGENGSTYVLTFHPDVSTPLDPFQLNFHFYNDVENQQKMAELTKRKENLTVAINQFAQRNESLRKLGTLLAQQFQNADYKVGTLRNEMNQRGLNIPPSLPVSRVEQMIHEKMAEAAQFERAPRRVCSIPNNFSGPDVVGVVGHLALIEDDDAARVISWHLGGDMDCVITRTTEAAKRIYDDTQGNQQVLPLDSIRKNALGRTLPHIKNGRSLFDPDGNPVFARHLLICPKETEICTTVFRNLLDDTIVMDDLNSATNYRREVDPDRTCSTILTRDGNRVSARGKFGGSQNKAPPIGRLRVFASPLPQRYYVLKEETEKLREYHVAVTKKEKAEEDQRNHYKSLESPEMKQKQEQLNQMKLQLQEIEMQLGRAGTSLGKLRARQKLIPPQVAQISTHSLRTETSAAARTMKPGLQLLHFAITFPLVSGTPFHYSMFQGKARSASETRQRNKNWCAYVVHKNVSCAVVGGTESFAQPEFLPCPPEMPNCAQQVIYQTHFRPMYKIAYKTVTELEWRCCPGYRGHDCMEVKDMRLLQAERLPSFPPVSGRRQAPQVPSQRFEGNPSLSGEGQMGGEETSQHPAHLEEEVQRLSQMVLDMQARMTDMASNLRLDFQEDASKMLVSLLSNVKQPASARGEEIQSFQVQDFTYDQKATPVDELMNKINQVTDDLESRRSNFDDLEGRVNHHDGQIRLLMETLLSTPSPTTPSTNADLRVYVNNKIQELREEMMEGIEIKLADLKNSCDYKVLSVQEQCEGQEMNYLSLAELMDSKESDLRNEINELKAKLVEQGNADVLTLVEKPESHLNSSELAAQCCSVEEKLLNKQELTVQKLKETMEDKLESMEERLKTLLVDTRTSSFGNQIKNQDPFQKDIDSLKVSVQTLDDKLNDFRAQGLTANTTNFESFRAIVDVLETDLKDQRRDIGAMDQQIQNHSSSIENINTKLNYLQGLVGRAEDSLLEVVQRNSEALKSLNSSRVAEVEQDLLKLFRDEQEEMRKKLDALGREVKADTDRCREATQHAGEEISNIDSRIDKMETVCNRLDPISGSLQRIKEGPEQARHRPVDLCEPDERHELRGSLEILQNSHANASRNVVESSSSGKEGSPQSSTQTVRVSAFPLDSSLPRPPVIETGEAGPPGKMTPSKLPEGVDGGMLGDQGFAGAPASAPKSTDAGMISGVSKPQRLPLEKTATAAEDRVSFSAGLTLPPLRGDVGVIRFNDVLVNDGGHYDSDTGIFTAPTDGRYLLTAVLAAQRGQKVEAVLSVSNRSIQKLDSAGFLSEAEASTPQCNCSSSVSLSLVLSLRQGDRAGLVLTAGKLAISASPEILSSFSAVLLYPSKR</sequence>
<evidence type="ECO:0000256" key="2">
    <source>
        <dbReference type="ARBA" id="ARBA00022454"/>
    </source>
</evidence>
<dbReference type="FunFam" id="2.60.120.40:FF:000035">
    <property type="entry name" value="Elastin microfibril interfacer 2a"/>
    <property type="match status" value="1"/>
</dbReference>
<dbReference type="InterPro" id="IPR011489">
    <property type="entry name" value="EMI_domain"/>
</dbReference>
<feature type="compositionally biased region" description="Basic and acidic residues" evidence="7">
    <location>
        <begin position="1052"/>
        <end position="1078"/>
    </location>
</feature>
<dbReference type="PROSITE" id="PS51041">
    <property type="entry name" value="EMI"/>
    <property type="match status" value="1"/>
</dbReference>
<dbReference type="SUPFAM" id="SSF75553">
    <property type="entry name" value="Smc hinge domain"/>
    <property type="match status" value="1"/>
</dbReference>
<keyword evidence="4 6" id="KW-0175">Coiled coil</keyword>
<dbReference type="PANTHER" id="PTHR22640:SF2">
    <property type="entry name" value="STRUCTURAL MAINTENANCE OF CHROMOSOMES FLEXIBLE HINGE DOMAIN-CONTAINING PROTEIN 1"/>
    <property type="match status" value="1"/>
</dbReference>
<dbReference type="InterPro" id="IPR038892">
    <property type="entry name" value="SMCHD1"/>
</dbReference>
<dbReference type="GO" id="GO:0006302">
    <property type="term" value="P:double-strand break repair"/>
    <property type="evidence" value="ECO:0007669"/>
    <property type="project" value="InterPro"/>
</dbReference>
<dbReference type="SUPFAM" id="SSF49842">
    <property type="entry name" value="TNF-like"/>
    <property type="match status" value="1"/>
</dbReference>